<keyword evidence="12 14" id="KW-0961">Cell wall biogenesis/degradation</keyword>
<evidence type="ECO:0000256" key="13">
    <source>
        <dbReference type="ARBA" id="ARBA00047833"/>
    </source>
</evidence>
<dbReference type="NCBIfam" id="TIGR01082">
    <property type="entry name" value="murC"/>
    <property type="match status" value="1"/>
</dbReference>
<dbReference type="InterPro" id="IPR000713">
    <property type="entry name" value="Mur_ligase_N"/>
</dbReference>
<evidence type="ECO:0000313" key="19">
    <source>
        <dbReference type="Proteomes" id="UP000005744"/>
    </source>
</evidence>
<dbReference type="InterPro" id="IPR004101">
    <property type="entry name" value="Mur_ligase_C"/>
</dbReference>
<dbReference type="RefSeq" id="WP_002691170.1">
    <property type="nucleotide sequence ID" value="NZ_JH600070.1"/>
</dbReference>
<reference evidence="18 19" key="1">
    <citation type="submission" date="2011-11" db="EMBL/GenBank/DDBJ databases">
        <title>Improved High-Quality Draft sequence of Beggiatoa alba B18lD.</title>
        <authorList>
            <consortium name="US DOE Joint Genome Institute"/>
            <person name="Lucas S."/>
            <person name="Han J."/>
            <person name="Lapidus A."/>
            <person name="Cheng J.-F."/>
            <person name="Goodwin L."/>
            <person name="Pitluck S."/>
            <person name="Peters L."/>
            <person name="Mikhailova N."/>
            <person name="Held B."/>
            <person name="Detter J.C."/>
            <person name="Han C."/>
            <person name="Tapia R."/>
            <person name="Land M."/>
            <person name="Hauser L."/>
            <person name="Kyrpides N."/>
            <person name="Ivanova N."/>
            <person name="Pagani I."/>
            <person name="Samuel K."/>
            <person name="Teske A."/>
            <person name="Mueller J."/>
            <person name="Woyke T."/>
        </authorList>
    </citation>
    <scope>NUCLEOTIDE SEQUENCE [LARGE SCALE GENOMIC DNA]</scope>
    <source>
        <strain evidence="18 19">B18LD</strain>
    </source>
</reference>
<evidence type="ECO:0000256" key="2">
    <source>
        <dbReference type="ARBA" id="ARBA00004752"/>
    </source>
</evidence>
<dbReference type="OrthoDB" id="9804126at2"/>
<dbReference type="InterPro" id="IPR050061">
    <property type="entry name" value="MurCDEF_pg_biosynth"/>
</dbReference>
<protein>
    <recommendedName>
        <fullName evidence="3 14">UDP-N-acetylmuramate--L-alanine ligase</fullName>
        <ecNumber evidence="3 14">6.3.2.8</ecNumber>
    </recommendedName>
    <alternativeName>
        <fullName evidence="14">UDP-N-acetylmuramoyl-L-alanine synthetase</fullName>
    </alternativeName>
</protein>
<name>I3CJD8_9GAMM</name>
<evidence type="ECO:0000256" key="5">
    <source>
        <dbReference type="ARBA" id="ARBA00022598"/>
    </source>
</evidence>
<keyword evidence="4 14" id="KW-0963">Cytoplasm</keyword>
<dbReference type="AlphaFoldDB" id="I3CJD8"/>
<feature type="domain" description="Mur ligase N-terminal catalytic" evidence="15">
    <location>
        <begin position="16"/>
        <end position="113"/>
    </location>
</feature>
<evidence type="ECO:0000313" key="18">
    <source>
        <dbReference type="EMBL" id="EIJ43731.1"/>
    </source>
</evidence>
<dbReference type="InterPro" id="IPR036565">
    <property type="entry name" value="Mur-like_cat_sf"/>
</dbReference>
<dbReference type="Pfam" id="PF08245">
    <property type="entry name" value="Mur_ligase_M"/>
    <property type="match status" value="1"/>
</dbReference>
<sequence length="477" mass="52017">MKMTHHPVNLPKRGRRIHFVGIGGAGMCGIAEVMHHIGYAVSGSDLHKSTTTRHLSSLGIKVYCGHDASNIFGCDVVVISSAVKADNPEVVAAREQHIPVIPRAEMLGELMRFRQGIAIAGTHGKTTTTSLITSLLAEGNLDPTFVIGGKLNSAGRHANLGAGEYLVAEADESDASFLYLKPIMAVVTNIDADHLETYGHDFGELQQTFVKFLQQLPFYGLAVVCIDDPVINQLLPQLTKPLLTYGTAETAEIRAVQIQQVRDKTHFQVWRDNSYWMDVTLNLAGTHNVRNALAAIAIAHEAGVSDSAIQRGLKQFSGIGRRFQTQHLQTTQGDIMLIDDYGHHPREIEAVFQAIRAGWSERRLVVVFQPHRYTRTRDLFQEFVNVLAGVDVLLLLDVYAAGEARIEGADGQALCHALQQTGKLTPIFLSHADELVKLLPTLLQDQDILLTLGAGNIGAISASLPAQLSVIPLMVSE</sequence>
<evidence type="ECO:0000256" key="1">
    <source>
        <dbReference type="ARBA" id="ARBA00004496"/>
    </source>
</evidence>
<evidence type="ECO:0000256" key="9">
    <source>
        <dbReference type="ARBA" id="ARBA00022960"/>
    </source>
</evidence>
<comment type="subcellular location">
    <subcellularLocation>
        <location evidence="1 14">Cytoplasm</location>
    </subcellularLocation>
</comment>
<dbReference type="Gene3D" id="3.90.190.20">
    <property type="entry name" value="Mur ligase, C-terminal domain"/>
    <property type="match status" value="1"/>
</dbReference>
<dbReference type="Proteomes" id="UP000005744">
    <property type="component" value="Unassembled WGS sequence"/>
</dbReference>
<dbReference type="STRING" id="395493.BegalDRAFT_2903"/>
<feature type="binding site" evidence="14">
    <location>
        <begin position="121"/>
        <end position="127"/>
    </location>
    <ligand>
        <name>ATP</name>
        <dbReference type="ChEBI" id="CHEBI:30616"/>
    </ligand>
</feature>
<evidence type="ECO:0000256" key="12">
    <source>
        <dbReference type="ARBA" id="ARBA00023316"/>
    </source>
</evidence>
<dbReference type="GO" id="GO:0005737">
    <property type="term" value="C:cytoplasm"/>
    <property type="evidence" value="ECO:0007669"/>
    <property type="project" value="UniProtKB-SubCell"/>
</dbReference>
<evidence type="ECO:0000256" key="8">
    <source>
        <dbReference type="ARBA" id="ARBA00022840"/>
    </source>
</evidence>
<dbReference type="GO" id="GO:0008360">
    <property type="term" value="P:regulation of cell shape"/>
    <property type="evidence" value="ECO:0007669"/>
    <property type="project" value="UniProtKB-KW"/>
</dbReference>
<evidence type="ECO:0000256" key="14">
    <source>
        <dbReference type="HAMAP-Rule" id="MF_00046"/>
    </source>
</evidence>
<evidence type="ECO:0000256" key="10">
    <source>
        <dbReference type="ARBA" id="ARBA00022984"/>
    </source>
</evidence>
<evidence type="ECO:0000259" key="15">
    <source>
        <dbReference type="Pfam" id="PF01225"/>
    </source>
</evidence>
<dbReference type="GO" id="GO:0009252">
    <property type="term" value="P:peptidoglycan biosynthetic process"/>
    <property type="evidence" value="ECO:0007669"/>
    <property type="project" value="UniProtKB-UniRule"/>
</dbReference>
<dbReference type="GO" id="GO:0051301">
    <property type="term" value="P:cell division"/>
    <property type="evidence" value="ECO:0007669"/>
    <property type="project" value="UniProtKB-KW"/>
</dbReference>
<dbReference type="SUPFAM" id="SSF51984">
    <property type="entry name" value="MurCD N-terminal domain"/>
    <property type="match status" value="1"/>
</dbReference>
<comment type="similarity">
    <text evidence="14">Belongs to the MurCDEF family.</text>
</comment>
<dbReference type="InterPro" id="IPR013221">
    <property type="entry name" value="Mur_ligase_cen"/>
</dbReference>
<evidence type="ECO:0000256" key="6">
    <source>
        <dbReference type="ARBA" id="ARBA00022618"/>
    </source>
</evidence>
<evidence type="ECO:0000256" key="4">
    <source>
        <dbReference type="ARBA" id="ARBA00022490"/>
    </source>
</evidence>
<keyword evidence="5 14" id="KW-0436">Ligase</keyword>
<dbReference type="PANTHER" id="PTHR43445:SF3">
    <property type="entry name" value="UDP-N-ACETYLMURAMATE--L-ALANINE LIGASE"/>
    <property type="match status" value="1"/>
</dbReference>
<dbReference type="InterPro" id="IPR036615">
    <property type="entry name" value="Mur_ligase_C_dom_sf"/>
</dbReference>
<comment type="catalytic activity">
    <reaction evidence="13 14">
        <text>UDP-N-acetyl-alpha-D-muramate + L-alanine + ATP = UDP-N-acetyl-alpha-D-muramoyl-L-alanine + ADP + phosphate + H(+)</text>
        <dbReference type="Rhea" id="RHEA:23372"/>
        <dbReference type="ChEBI" id="CHEBI:15378"/>
        <dbReference type="ChEBI" id="CHEBI:30616"/>
        <dbReference type="ChEBI" id="CHEBI:43474"/>
        <dbReference type="ChEBI" id="CHEBI:57972"/>
        <dbReference type="ChEBI" id="CHEBI:70757"/>
        <dbReference type="ChEBI" id="CHEBI:83898"/>
        <dbReference type="ChEBI" id="CHEBI:456216"/>
        <dbReference type="EC" id="6.3.2.8"/>
    </reaction>
</comment>
<gene>
    <name evidence="14" type="primary">murC</name>
    <name evidence="18" type="ORF">BegalDRAFT_2903</name>
</gene>
<dbReference type="Gene3D" id="3.40.1190.10">
    <property type="entry name" value="Mur-like, catalytic domain"/>
    <property type="match status" value="1"/>
</dbReference>
<dbReference type="SUPFAM" id="SSF53623">
    <property type="entry name" value="MurD-like peptide ligases, catalytic domain"/>
    <property type="match status" value="1"/>
</dbReference>
<proteinExistence type="inferred from homology"/>
<dbReference type="eggNOG" id="COG0773">
    <property type="taxonomic scope" value="Bacteria"/>
</dbReference>
<evidence type="ECO:0000256" key="3">
    <source>
        <dbReference type="ARBA" id="ARBA00012211"/>
    </source>
</evidence>
<dbReference type="SUPFAM" id="SSF53244">
    <property type="entry name" value="MurD-like peptide ligases, peptide-binding domain"/>
    <property type="match status" value="1"/>
</dbReference>
<dbReference type="GO" id="GO:0071555">
    <property type="term" value="P:cell wall organization"/>
    <property type="evidence" value="ECO:0007669"/>
    <property type="project" value="UniProtKB-KW"/>
</dbReference>
<dbReference type="EMBL" id="JH600070">
    <property type="protein sequence ID" value="EIJ43731.1"/>
    <property type="molecule type" value="Genomic_DNA"/>
</dbReference>
<keyword evidence="10 14" id="KW-0573">Peptidoglycan synthesis</keyword>
<evidence type="ECO:0000259" key="17">
    <source>
        <dbReference type="Pfam" id="PF08245"/>
    </source>
</evidence>
<dbReference type="Pfam" id="PF02875">
    <property type="entry name" value="Mur_ligase_C"/>
    <property type="match status" value="1"/>
</dbReference>
<organism evidence="18 19">
    <name type="scientific">Beggiatoa alba B18LD</name>
    <dbReference type="NCBI Taxonomy" id="395493"/>
    <lineage>
        <taxon>Bacteria</taxon>
        <taxon>Pseudomonadati</taxon>
        <taxon>Pseudomonadota</taxon>
        <taxon>Gammaproteobacteria</taxon>
        <taxon>Thiotrichales</taxon>
        <taxon>Thiotrichaceae</taxon>
        <taxon>Beggiatoa</taxon>
    </lineage>
</organism>
<dbReference type="Pfam" id="PF01225">
    <property type="entry name" value="Mur_ligase"/>
    <property type="match status" value="1"/>
</dbReference>
<dbReference type="GO" id="GO:0005524">
    <property type="term" value="F:ATP binding"/>
    <property type="evidence" value="ECO:0007669"/>
    <property type="project" value="UniProtKB-UniRule"/>
</dbReference>
<keyword evidence="19" id="KW-1185">Reference proteome</keyword>
<keyword evidence="8 14" id="KW-0067">ATP-binding</keyword>
<evidence type="ECO:0000259" key="16">
    <source>
        <dbReference type="Pfam" id="PF02875"/>
    </source>
</evidence>
<accession>I3CJD8</accession>
<dbReference type="InterPro" id="IPR005758">
    <property type="entry name" value="UDP-N-AcMur_Ala_ligase_MurC"/>
</dbReference>
<keyword evidence="11 14" id="KW-0131">Cell cycle</keyword>
<keyword evidence="7 14" id="KW-0547">Nucleotide-binding</keyword>
<dbReference type="GO" id="GO:0008763">
    <property type="term" value="F:UDP-N-acetylmuramate-L-alanine ligase activity"/>
    <property type="evidence" value="ECO:0007669"/>
    <property type="project" value="UniProtKB-UniRule"/>
</dbReference>
<evidence type="ECO:0000256" key="7">
    <source>
        <dbReference type="ARBA" id="ARBA00022741"/>
    </source>
</evidence>
<keyword evidence="9 14" id="KW-0133">Cell shape</keyword>
<dbReference type="UniPathway" id="UPA00219"/>
<feature type="domain" description="Mur ligase central" evidence="17">
    <location>
        <begin position="119"/>
        <end position="299"/>
    </location>
</feature>
<comment type="function">
    <text evidence="14">Cell wall formation.</text>
</comment>
<dbReference type="Gene3D" id="3.40.50.720">
    <property type="entry name" value="NAD(P)-binding Rossmann-like Domain"/>
    <property type="match status" value="1"/>
</dbReference>
<dbReference type="HAMAP" id="MF_00046">
    <property type="entry name" value="MurC"/>
    <property type="match status" value="1"/>
</dbReference>
<feature type="domain" description="Mur ligase C-terminal" evidence="16">
    <location>
        <begin position="322"/>
        <end position="455"/>
    </location>
</feature>
<dbReference type="EC" id="6.3.2.8" evidence="3 14"/>
<dbReference type="HOGENOM" id="CLU_028104_2_2_6"/>
<evidence type="ECO:0000256" key="11">
    <source>
        <dbReference type="ARBA" id="ARBA00023306"/>
    </source>
</evidence>
<dbReference type="PANTHER" id="PTHR43445">
    <property type="entry name" value="UDP-N-ACETYLMURAMATE--L-ALANINE LIGASE-RELATED"/>
    <property type="match status" value="1"/>
</dbReference>
<dbReference type="FunFam" id="3.40.1190.10:FF:000001">
    <property type="entry name" value="UDP-N-acetylmuramate--L-alanine ligase"/>
    <property type="match status" value="1"/>
</dbReference>
<keyword evidence="6 14" id="KW-0132">Cell division</keyword>
<comment type="pathway">
    <text evidence="2 14">Cell wall biogenesis; peptidoglycan biosynthesis.</text>
</comment>